<evidence type="ECO:0000256" key="3">
    <source>
        <dbReference type="SAM" id="MobiDB-lite"/>
    </source>
</evidence>
<dbReference type="InterPro" id="IPR024615">
    <property type="entry name" value="CRISPR-assoc_Cmr2_N"/>
</dbReference>
<dbReference type="Proteomes" id="UP000217343">
    <property type="component" value="Chromosome"/>
</dbReference>
<organism evidence="5 6">
    <name type="scientific">Corallococcus macrosporus DSM 14697</name>
    <dbReference type="NCBI Taxonomy" id="1189310"/>
    <lineage>
        <taxon>Bacteria</taxon>
        <taxon>Pseudomonadati</taxon>
        <taxon>Myxococcota</taxon>
        <taxon>Myxococcia</taxon>
        <taxon>Myxococcales</taxon>
        <taxon>Cystobacterineae</taxon>
        <taxon>Myxococcaceae</taxon>
        <taxon>Corallococcus</taxon>
    </lineage>
</organism>
<dbReference type="KEGG" id="mmas:MYMAC_006998"/>
<feature type="domain" description="GGDEF" evidence="4">
    <location>
        <begin position="321"/>
        <end position="462"/>
    </location>
</feature>
<dbReference type="InterPro" id="IPR000160">
    <property type="entry name" value="GGDEF_dom"/>
</dbReference>
<keyword evidence="6" id="KW-1185">Reference proteome</keyword>
<dbReference type="InterPro" id="IPR043128">
    <property type="entry name" value="Rev_trsase/Diguanyl_cyclase"/>
</dbReference>
<dbReference type="Gene3D" id="3.30.70.2220">
    <property type="entry name" value="CRISPR-Cas system, Cmr2 subunit, D1 domain, cysteine cluster"/>
    <property type="match status" value="1"/>
</dbReference>
<dbReference type="Gene3D" id="3.30.70.270">
    <property type="match status" value="1"/>
</dbReference>
<evidence type="ECO:0000313" key="6">
    <source>
        <dbReference type="Proteomes" id="UP000217343"/>
    </source>
</evidence>
<evidence type="ECO:0000256" key="1">
    <source>
        <dbReference type="ARBA" id="ARBA00022741"/>
    </source>
</evidence>
<dbReference type="InterPro" id="IPR054767">
    <property type="entry name" value="Cas10-Cmr2_palm2"/>
</dbReference>
<dbReference type="AlphaFoldDB" id="A0A286NVZ5"/>
<dbReference type="GO" id="GO:0051607">
    <property type="term" value="P:defense response to virus"/>
    <property type="evidence" value="ECO:0007669"/>
    <property type="project" value="UniProtKB-KW"/>
</dbReference>
<accession>A0A286NVZ5</accession>
<evidence type="ECO:0000259" key="4">
    <source>
        <dbReference type="PROSITE" id="PS50887"/>
    </source>
</evidence>
<dbReference type="EMBL" id="CP022203">
    <property type="protein sequence ID" value="ATB51340.1"/>
    <property type="molecule type" value="Genomic_DNA"/>
</dbReference>
<feature type="region of interest" description="Disordered" evidence="3">
    <location>
        <begin position="157"/>
        <end position="183"/>
    </location>
</feature>
<dbReference type="CDD" id="cd09679">
    <property type="entry name" value="Cas10_III"/>
    <property type="match status" value="1"/>
</dbReference>
<dbReference type="OrthoDB" id="9758700at2"/>
<proteinExistence type="predicted"/>
<sequence length="600" mass="64906">MRYVIVLKVGPVQGFIAQARRTRDLWYGSQLLSLLAREMARDLTASGATLIFPHPDQVRDTSTGVANKVVALVDGVPEQVARRARDAAKSLLRSEWRRVAGRCESLLIQEAEALAEEQLEAFLEVHAAWAPVDASPTGYAKALREAEGALEARRGLREFSPWTRSPPEGTHKSSLDGGRPSLLRRDRERGPIWRELRIGLREELDALGLLKRAGGRPGQFVPVPSIGLAAGLHAASKAHADLLGRLKAQCEARNFQAVRAPSRPWVRDFPFDGQLLLPERWQPYFEECAIPDARRSAASFGRDFVEPLRAAMRSRGAEPIPYVACLVADGDHMGRALARLAEAPDGARAHQRVSQALAGFTQQARRIVEVEHRGVLVYAGGDDVLAFVTPADAPACAQDLATTFRATLAAALAGTDAVVPTLSVGLGVGHVLESLGALLDLGRRAEAAAKKAGRDALAILVAKHAGRERLWTAPWRMHPVERLSRDITLLTREPWPLPLGKVHEVADLERRFPPGSAPGPELAALLKDEAGRILARAEAGRAPAPLTPGDVGLELSSEGAASVSPHLALEQWSSRLLVADTFARAGRGLGFLQESEVRDE</sequence>
<dbReference type="InterPro" id="IPR038242">
    <property type="entry name" value="Cmr2_N"/>
</dbReference>
<gene>
    <name evidence="5" type="ORF">MYMAC_006998</name>
</gene>
<dbReference type="PROSITE" id="PS50887">
    <property type="entry name" value="GGDEF"/>
    <property type="match status" value="1"/>
</dbReference>
<keyword evidence="1" id="KW-0547">Nucleotide-binding</keyword>
<name>A0A286NVZ5_9BACT</name>
<dbReference type="Pfam" id="PF22335">
    <property type="entry name" value="Cas10-Cmr2_palm2"/>
    <property type="match status" value="1"/>
</dbReference>
<dbReference type="Pfam" id="PF12469">
    <property type="entry name" value="Cmr2_N"/>
    <property type="match status" value="1"/>
</dbReference>
<dbReference type="NCBIfam" id="TIGR02577">
    <property type="entry name" value="cas_TM1794_Cmr2"/>
    <property type="match status" value="1"/>
</dbReference>
<dbReference type="InterPro" id="IPR013407">
    <property type="entry name" value="CRISPR-assoc_prot_Cmr2"/>
</dbReference>
<dbReference type="RefSeq" id="WP_095961274.1">
    <property type="nucleotide sequence ID" value="NZ_CP022203.1"/>
</dbReference>
<keyword evidence="2" id="KW-0051">Antiviral defense</keyword>
<dbReference type="GO" id="GO:0000166">
    <property type="term" value="F:nucleotide binding"/>
    <property type="evidence" value="ECO:0007669"/>
    <property type="project" value="UniProtKB-KW"/>
</dbReference>
<evidence type="ECO:0000256" key="2">
    <source>
        <dbReference type="ARBA" id="ARBA00023118"/>
    </source>
</evidence>
<reference evidence="5 6" key="1">
    <citation type="submission" date="2017-06" db="EMBL/GenBank/DDBJ databases">
        <title>Sequencing and comparative analysis of myxobacterial genomes.</title>
        <authorList>
            <person name="Rupp O."/>
            <person name="Goesmann A."/>
            <person name="Sogaard-Andersen L."/>
        </authorList>
    </citation>
    <scope>NUCLEOTIDE SEQUENCE [LARGE SCALE GENOMIC DNA]</scope>
    <source>
        <strain evidence="5 6">DSM 14697</strain>
    </source>
</reference>
<evidence type="ECO:0000313" key="5">
    <source>
        <dbReference type="EMBL" id="ATB51340.1"/>
    </source>
</evidence>
<protein>
    <submittedName>
        <fullName evidence="5">Type III-B CRISPR-associated protein Cas10/Cmr2</fullName>
    </submittedName>
</protein>